<reference evidence="1" key="2">
    <citation type="journal article" date="2022" name="New Phytol.">
        <title>Evolutionary transition to the ectomycorrhizal habit in the genomes of a hyperdiverse lineage of mushroom-forming fungi.</title>
        <authorList>
            <person name="Looney B."/>
            <person name="Miyauchi S."/>
            <person name="Morin E."/>
            <person name="Drula E."/>
            <person name="Courty P.E."/>
            <person name="Kohler A."/>
            <person name="Kuo A."/>
            <person name="LaButti K."/>
            <person name="Pangilinan J."/>
            <person name="Lipzen A."/>
            <person name="Riley R."/>
            <person name="Andreopoulos W."/>
            <person name="He G."/>
            <person name="Johnson J."/>
            <person name="Nolan M."/>
            <person name="Tritt A."/>
            <person name="Barry K.W."/>
            <person name="Grigoriev I.V."/>
            <person name="Nagy L.G."/>
            <person name="Hibbett D."/>
            <person name="Henrissat B."/>
            <person name="Matheny P.B."/>
            <person name="Labbe J."/>
            <person name="Martin F.M."/>
        </authorList>
    </citation>
    <scope>NUCLEOTIDE SEQUENCE</scope>
    <source>
        <strain evidence="1">FP105234-sp</strain>
    </source>
</reference>
<accession>A0ACB8RC54</accession>
<keyword evidence="2" id="KW-1185">Reference proteome</keyword>
<gene>
    <name evidence="1" type="ORF">FA95DRAFT_652936</name>
</gene>
<reference evidence="1" key="1">
    <citation type="submission" date="2021-02" db="EMBL/GenBank/DDBJ databases">
        <authorList>
            <consortium name="DOE Joint Genome Institute"/>
            <person name="Ahrendt S."/>
            <person name="Looney B.P."/>
            <person name="Miyauchi S."/>
            <person name="Morin E."/>
            <person name="Drula E."/>
            <person name="Courty P.E."/>
            <person name="Chicoki N."/>
            <person name="Fauchery L."/>
            <person name="Kohler A."/>
            <person name="Kuo A."/>
            <person name="Labutti K."/>
            <person name="Pangilinan J."/>
            <person name="Lipzen A."/>
            <person name="Riley R."/>
            <person name="Andreopoulos W."/>
            <person name="He G."/>
            <person name="Johnson J."/>
            <person name="Barry K.W."/>
            <person name="Grigoriev I.V."/>
            <person name="Nagy L."/>
            <person name="Hibbett D."/>
            <person name="Henrissat B."/>
            <person name="Matheny P.B."/>
            <person name="Labbe J."/>
            <person name="Martin F."/>
        </authorList>
    </citation>
    <scope>NUCLEOTIDE SEQUENCE</scope>
    <source>
        <strain evidence="1">FP105234-sp</strain>
    </source>
</reference>
<name>A0ACB8RC54_9AGAM</name>
<organism evidence="1 2">
    <name type="scientific">Auriscalpium vulgare</name>
    <dbReference type="NCBI Taxonomy" id="40419"/>
    <lineage>
        <taxon>Eukaryota</taxon>
        <taxon>Fungi</taxon>
        <taxon>Dikarya</taxon>
        <taxon>Basidiomycota</taxon>
        <taxon>Agaricomycotina</taxon>
        <taxon>Agaricomycetes</taxon>
        <taxon>Russulales</taxon>
        <taxon>Auriscalpiaceae</taxon>
        <taxon>Auriscalpium</taxon>
    </lineage>
</organism>
<dbReference type="Proteomes" id="UP000814033">
    <property type="component" value="Unassembled WGS sequence"/>
</dbReference>
<proteinExistence type="predicted"/>
<protein>
    <submittedName>
        <fullName evidence="1">Uncharacterized protein</fullName>
    </submittedName>
</protein>
<sequence>MPEKVGPCSRTFETRELPVAIKRLAHEPLAQSPASSTTERQLPPHINATTAQLLYHLHPTQVFERVAGDTFALSLVRTIAMFNAYTVPVTSARHHGRATYRSANPHHRMRLPAIPGGGGRLCNPLRVRARLSRVDAHRAAPPLPTCTLSQPILQPPKRTPPPHPYPPNQPPPLRGRPLHLPHSVSRQ</sequence>
<evidence type="ECO:0000313" key="2">
    <source>
        <dbReference type="Proteomes" id="UP000814033"/>
    </source>
</evidence>
<dbReference type="EMBL" id="MU276103">
    <property type="protein sequence ID" value="KAI0041754.1"/>
    <property type="molecule type" value="Genomic_DNA"/>
</dbReference>
<evidence type="ECO:0000313" key="1">
    <source>
        <dbReference type="EMBL" id="KAI0041754.1"/>
    </source>
</evidence>
<comment type="caution">
    <text evidence="1">The sequence shown here is derived from an EMBL/GenBank/DDBJ whole genome shotgun (WGS) entry which is preliminary data.</text>
</comment>